<gene>
    <name evidence="1" type="ORF">CFAM422_001201</name>
</gene>
<keyword evidence="2" id="KW-1185">Reference proteome</keyword>
<protein>
    <submittedName>
        <fullName evidence="1">Uncharacterized protein</fullName>
    </submittedName>
</protein>
<reference evidence="1 2" key="1">
    <citation type="submission" date="2018-06" db="EMBL/GenBank/DDBJ databases">
        <title>Genome analysis of cellulolytic fungus Trichoderma lentiforme CFAM-422.</title>
        <authorList>
            <person name="Steindorff A.S."/>
            <person name="Formighieri E.F."/>
            <person name="Midorikawa G.E.O."/>
            <person name="Tamietti M.S."/>
            <person name="Ramos E.Z."/>
            <person name="Silva A.S."/>
            <person name="Bon E.P.S."/>
            <person name="Mendes T.D."/>
            <person name="Damaso M.C.T."/>
            <person name="Favaro L.C.L."/>
        </authorList>
    </citation>
    <scope>NUCLEOTIDE SEQUENCE [LARGE SCALE GENOMIC DNA]</scope>
    <source>
        <strain evidence="1 2">CFAM-422</strain>
    </source>
</reference>
<organism evidence="1 2">
    <name type="scientific">Trichoderma lentiforme</name>
    <dbReference type="NCBI Taxonomy" id="1567552"/>
    <lineage>
        <taxon>Eukaryota</taxon>
        <taxon>Fungi</taxon>
        <taxon>Dikarya</taxon>
        <taxon>Ascomycota</taxon>
        <taxon>Pezizomycotina</taxon>
        <taxon>Sordariomycetes</taxon>
        <taxon>Hypocreomycetidae</taxon>
        <taxon>Hypocreales</taxon>
        <taxon>Hypocreaceae</taxon>
        <taxon>Trichoderma</taxon>
    </lineage>
</organism>
<evidence type="ECO:0000313" key="2">
    <source>
        <dbReference type="Proteomes" id="UP000801864"/>
    </source>
</evidence>
<proteinExistence type="predicted"/>
<accession>A0A9P5CIB8</accession>
<dbReference type="AlphaFoldDB" id="A0A9P5CIB8"/>
<evidence type="ECO:0000313" key="1">
    <source>
        <dbReference type="EMBL" id="KAF3075993.1"/>
    </source>
</evidence>
<dbReference type="Proteomes" id="UP000801864">
    <property type="component" value="Unassembled WGS sequence"/>
</dbReference>
<dbReference type="EMBL" id="QLNT01000002">
    <property type="protein sequence ID" value="KAF3075993.1"/>
    <property type="molecule type" value="Genomic_DNA"/>
</dbReference>
<comment type="caution">
    <text evidence="1">The sequence shown here is derived from an EMBL/GenBank/DDBJ whole genome shotgun (WGS) entry which is preliminary data.</text>
</comment>
<name>A0A9P5CIB8_9HYPO</name>
<sequence length="70" mass="7404">MHLALVRRVGGLEKASDLECGSACPVHRPTLPSAESVLEGEEILKARTGKGTGLVERHGSSWAIDPCPAR</sequence>